<dbReference type="InterPro" id="IPR011683">
    <property type="entry name" value="Glyco_hydro_53"/>
</dbReference>
<comment type="similarity">
    <text evidence="1 4">Belongs to the glycosyl hydrolase 53 family.</text>
</comment>
<dbReference type="PANTHER" id="PTHR34983:SF2">
    <property type="entry name" value="ENDO-BETA-1,4-GALACTANASE"/>
    <property type="match status" value="1"/>
</dbReference>
<organism evidence="5 6">
    <name type="scientific">Dickeya zeae</name>
    <dbReference type="NCBI Taxonomy" id="204042"/>
    <lineage>
        <taxon>Bacteria</taxon>
        <taxon>Pseudomonadati</taxon>
        <taxon>Pseudomonadota</taxon>
        <taxon>Gammaproteobacteria</taxon>
        <taxon>Enterobacterales</taxon>
        <taxon>Pectobacteriaceae</taxon>
        <taxon>Dickeya</taxon>
    </lineage>
</organism>
<accession>A0AAE7CZ16</accession>
<evidence type="ECO:0000256" key="4">
    <source>
        <dbReference type="RuleBase" id="RU361192"/>
    </source>
</evidence>
<name>A0AAE7CZ16_9GAMM</name>
<dbReference type="GO" id="GO:0031218">
    <property type="term" value="F:arabinogalactan endo-1,4-beta-galactosidase activity"/>
    <property type="evidence" value="ECO:0007669"/>
    <property type="project" value="UniProtKB-EC"/>
</dbReference>
<evidence type="ECO:0000313" key="5">
    <source>
        <dbReference type="EMBL" id="QIZ50484.1"/>
    </source>
</evidence>
<dbReference type="RefSeq" id="WP_168361940.1">
    <property type="nucleotide sequence ID" value="NZ_CP033622.1"/>
</dbReference>
<dbReference type="GO" id="GO:0045490">
    <property type="term" value="P:pectin catabolic process"/>
    <property type="evidence" value="ECO:0007669"/>
    <property type="project" value="TreeGrafter"/>
</dbReference>
<feature type="chain" id="PRO_5041777160" description="Arabinogalactan endo-beta-1,4-galactanase" evidence="4">
    <location>
        <begin position="23"/>
        <end position="399"/>
    </location>
</feature>
<keyword evidence="2 4" id="KW-0378">Hydrolase</keyword>
<dbReference type="Gene3D" id="3.20.20.80">
    <property type="entry name" value="Glycosidases"/>
    <property type="match status" value="1"/>
</dbReference>
<evidence type="ECO:0000256" key="2">
    <source>
        <dbReference type="ARBA" id="ARBA00022801"/>
    </source>
</evidence>
<evidence type="ECO:0000256" key="3">
    <source>
        <dbReference type="ARBA" id="ARBA00023295"/>
    </source>
</evidence>
<keyword evidence="4" id="KW-0732">Signal</keyword>
<dbReference type="AlphaFoldDB" id="A0AAE7CZ16"/>
<sequence length="399" mass="44140">MKKMIPALLAVSLSLGAMPLMAAESVVIKPLRNAPADFIKGADISTLLEVERQGAVFYDENHTRVDPVALLKKNGVNYIRLRLWVDPKDSAGHPYGGGDNDLATTLALAKRAKAAGMKLLLDFHYSDFWTDPGKQFKPKAWANLSYDQLKTAVHDYTRDTIARFKREGVLPDMVQIGNEANGGILWPEGKSWGQGGGEFDRLAGLLNAAIAGLRENLSSPGQVKIMLHLAEGTKNDTFRWWFDEITKRGVPFDVIGLSMYTYWNGPISALKTNMDDISQRYNKDVIVVEAAYGYTLANCDNAENSFGEKEAAAGGYPATVQGQADFVRDLMQSVIDVPKKRGKGVFYWELAWITPPGNTWATEAGMTYINDHWKLGNARENQALFNCQGEVLPSIKVFK</sequence>
<evidence type="ECO:0000313" key="6">
    <source>
        <dbReference type="Proteomes" id="UP000500801"/>
    </source>
</evidence>
<dbReference type="Proteomes" id="UP000500801">
    <property type="component" value="Chromosome"/>
</dbReference>
<dbReference type="PANTHER" id="PTHR34983">
    <property type="entry name" value="ARABINOGALACTAN ENDO-BETA-1,4-GALACTANASE A"/>
    <property type="match status" value="1"/>
</dbReference>
<feature type="signal peptide" evidence="4">
    <location>
        <begin position="1"/>
        <end position="22"/>
    </location>
</feature>
<dbReference type="InterPro" id="IPR017853">
    <property type="entry name" value="GH"/>
</dbReference>
<dbReference type="EC" id="3.2.1.89" evidence="4"/>
<dbReference type="GO" id="GO:0015926">
    <property type="term" value="F:glucosidase activity"/>
    <property type="evidence" value="ECO:0007669"/>
    <property type="project" value="InterPro"/>
</dbReference>
<comment type="catalytic activity">
    <reaction evidence="4">
        <text>The enzyme specifically hydrolyzes (1-&gt;4)-beta-D-galactosidic linkages in type I arabinogalactans.</text>
        <dbReference type="EC" id="3.2.1.89"/>
    </reaction>
</comment>
<dbReference type="EMBL" id="CP033622">
    <property type="protein sequence ID" value="QIZ50484.1"/>
    <property type="molecule type" value="Genomic_DNA"/>
</dbReference>
<proteinExistence type="inferred from homology"/>
<dbReference type="SUPFAM" id="SSF51445">
    <property type="entry name" value="(Trans)glycosidases"/>
    <property type="match status" value="1"/>
</dbReference>
<reference evidence="5 6" key="1">
    <citation type="submission" date="2018-11" db="EMBL/GenBank/DDBJ databases">
        <title>Complete genome sequence of Dickeya zeae strain CE1 infecting Canna edulis Ker-Gawl. in China.</title>
        <authorList>
            <person name="Zhang J."/>
            <person name="Lin B."/>
            <person name="Shen H."/>
            <person name="Jiang S."/>
            <person name="Pu X."/>
            <person name="Sun D."/>
        </authorList>
    </citation>
    <scope>NUCLEOTIDE SEQUENCE [LARGE SCALE GENOMIC DNA]</scope>
    <source>
        <strain evidence="5 6">CE1</strain>
    </source>
</reference>
<dbReference type="Pfam" id="PF07745">
    <property type="entry name" value="Glyco_hydro_53"/>
    <property type="match status" value="1"/>
</dbReference>
<keyword evidence="3 4" id="KW-0326">Glycosidase</keyword>
<gene>
    <name evidence="5" type="ORF">DWG24_06640</name>
</gene>
<evidence type="ECO:0000256" key="1">
    <source>
        <dbReference type="ARBA" id="ARBA00010687"/>
    </source>
</evidence>
<protein>
    <recommendedName>
        <fullName evidence="4">Arabinogalactan endo-beta-1,4-galactanase</fullName>
        <ecNumber evidence="4">3.2.1.89</ecNumber>
    </recommendedName>
</protein>